<dbReference type="EMBL" id="UZAF01016312">
    <property type="protein sequence ID" value="VDO25434.1"/>
    <property type="molecule type" value="Genomic_DNA"/>
</dbReference>
<evidence type="ECO:0000313" key="3">
    <source>
        <dbReference type="WBParaSite" id="HPLM_0000527301-mRNA-1"/>
    </source>
</evidence>
<name>A0A0N4W5L8_HAEPC</name>
<organism evidence="3">
    <name type="scientific">Haemonchus placei</name>
    <name type="common">Barber's pole worm</name>
    <dbReference type="NCBI Taxonomy" id="6290"/>
    <lineage>
        <taxon>Eukaryota</taxon>
        <taxon>Metazoa</taxon>
        <taxon>Ecdysozoa</taxon>
        <taxon>Nematoda</taxon>
        <taxon>Chromadorea</taxon>
        <taxon>Rhabditida</taxon>
        <taxon>Rhabditina</taxon>
        <taxon>Rhabditomorpha</taxon>
        <taxon>Strongyloidea</taxon>
        <taxon>Trichostrongylidae</taxon>
        <taxon>Haemonchus</taxon>
    </lineage>
</organism>
<keyword evidence="2" id="KW-1185">Reference proteome</keyword>
<reference evidence="1 2" key="2">
    <citation type="submission" date="2018-11" db="EMBL/GenBank/DDBJ databases">
        <authorList>
            <consortium name="Pathogen Informatics"/>
        </authorList>
    </citation>
    <scope>NUCLEOTIDE SEQUENCE [LARGE SCALE GENOMIC DNA]</scope>
    <source>
        <strain evidence="1 2">MHpl1</strain>
    </source>
</reference>
<protein>
    <submittedName>
        <fullName evidence="1 3">Uncharacterized protein</fullName>
    </submittedName>
</protein>
<reference evidence="3" key="1">
    <citation type="submission" date="2017-02" db="UniProtKB">
        <authorList>
            <consortium name="WormBaseParasite"/>
        </authorList>
    </citation>
    <scope>IDENTIFICATION</scope>
</reference>
<dbReference type="AlphaFoldDB" id="A0A0N4W5L8"/>
<gene>
    <name evidence="1" type="ORF">HPLM_LOCUS5265</name>
</gene>
<evidence type="ECO:0000313" key="1">
    <source>
        <dbReference type="EMBL" id="VDO25434.1"/>
    </source>
</evidence>
<dbReference type="WBParaSite" id="HPLM_0000527301-mRNA-1">
    <property type="protein sequence ID" value="HPLM_0000527301-mRNA-1"/>
    <property type="gene ID" value="HPLM_0000527301"/>
</dbReference>
<dbReference type="Proteomes" id="UP000268014">
    <property type="component" value="Unassembled WGS sequence"/>
</dbReference>
<proteinExistence type="predicted"/>
<sequence>MSRSERHVYCQQKSATYSSSFVNRRYPTVSTCVQQR</sequence>
<evidence type="ECO:0000313" key="2">
    <source>
        <dbReference type="Proteomes" id="UP000268014"/>
    </source>
</evidence>
<accession>A0A0N4W5L8</accession>